<proteinExistence type="inferred from homology"/>
<dbReference type="InterPro" id="IPR056798">
    <property type="entry name" value="ADH_Fe_C"/>
</dbReference>
<dbReference type="InterPro" id="IPR039697">
    <property type="entry name" value="Alcohol_dehydrogenase_Fe"/>
</dbReference>
<evidence type="ECO:0000313" key="6">
    <source>
        <dbReference type="EMBL" id="MBB6097186.1"/>
    </source>
</evidence>
<dbReference type="Gene3D" id="3.40.50.1970">
    <property type="match status" value="1"/>
</dbReference>
<dbReference type="PANTHER" id="PTHR11496">
    <property type="entry name" value="ALCOHOL DEHYDROGENASE"/>
    <property type="match status" value="1"/>
</dbReference>
<gene>
    <name evidence="6" type="ORF">HNR42_000600</name>
</gene>
<dbReference type="Pfam" id="PF00465">
    <property type="entry name" value="Fe-ADH"/>
    <property type="match status" value="1"/>
</dbReference>
<dbReference type="CDD" id="cd08177">
    <property type="entry name" value="MAR"/>
    <property type="match status" value="1"/>
</dbReference>
<comment type="caution">
    <text evidence="6">The sequence shown here is derived from an EMBL/GenBank/DDBJ whole genome shotgun (WGS) entry which is preliminary data.</text>
</comment>
<feature type="domain" description="Alcohol dehydrogenase iron-type/glycerol dehydrogenase GldA" evidence="4">
    <location>
        <begin position="10"/>
        <end position="153"/>
    </location>
</feature>
<feature type="domain" description="Fe-containing alcohol dehydrogenase-like C-terminal" evidence="5">
    <location>
        <begin position="165"/>
        <end position="347"/>
    </location>
</feature>
<sequence>MRPFSYSALPVRTVFGTGSRERLPEELRSLGLRRVLLIASARQLEAQPDLSELLAGHLAGSYTAAAMHTPLEVTEDAHRQLQALEADALVAIGGGSAIGLGKALALRSDLPLLALPTTYSGSEMTPILGERAGGVKTTRRDPRALPRVVLYDPQLTVSLPVALSVASGINALAHAVEALYAFDGNPVTSLLAEEAVRALGRGLPQVASAPGDLTAREAALYGAWLAGTALASVSMALQHKLAHVLGGSFDLPHAETHAALLPHTAAYNAPEAPEAMQRVAAALGALEEAPQALFALNVRLNAPRSLRELGMPRDGIGRAADLALQTPYPNPRPLEREALLELLERAWAGDPPRSPGK</sequence>
<evidence type="ECO:0000256" key="1">
    <source>
        <dbReference type="ARBA" id="ARBA00007358"/>
    </source>
</evidence>
<evidence type="ECO:0000259" key="5">
    <source>
        <dbReference type="Pfam" id="PF25137"/>
    </source>
</evidence>
<dbReference type="RefSeq" id="WP_183984365.1">
    <property type="nucleotide sequence ID" value="NZ_JACHHG010000002.1"/>
</dbReference>
<dbReference type="Proteomes" id="UP000569951">
    <property type="component" value="Unassembled WGS sequence"/>
</dbReference>
<dbReference type="PANTHER" id="PTHR11496:SF102">
    <property type="entry name" value="ALCOHOL DEHYDROGENASE 4"/>
    <property type="match status" value="1"/>
</dbReference>
<dbReference type="Pfam" id="PF25137">
    <property type="entry name" value="ADH_Fe_C"/>
    <property type="match status" value="1"/>
</dbReference>
<dbReference type="GO" id="GO:0046872">
    <property type="term" value="F:metal ion binding"/>
    <property type="evidence" value="ECO:0007669"/>
    <property type="project" value="InterPro"/>
</dbReference>
<evidence type="ECO:0000313" key="7">
    <source>
        <dbReference type="Proteomes" id="UP000569951"/>
    </source>
</evidence>
<dbReference type="Gene3D" id="1.20.1090.10">
    <property type="entry name" value="Dehydroquinate synthase-like - alpha domain"/>
    <property type="match status" value="1"/>
</dbReference>
<name>A0A841HW92_9DEIO</name>
<accession>A0A841HW92</accession>
<dbReference type="AlphaFoldDB" id="A0A841HW92"/>
<dbReference type="InterPro" id="IPR034786">
    <property type="entry name" value="MAR"/>
</dbReference>
<dbReference type="GO" id="GO:0018506">
    <property type="term" value="F:maleylacetate reductase activity"/>
    <property type="evidence" value="ECO:0007669"/>
    <property type="project" value="InterPro"/>
</dbReference>
<dbReference type="InterPro" id="IPR001670">
    <property type="entry name" value="ADH_Fe/GldA"/>
</dbReference>
<evidence type="ECO:0000256" key="3">
    <source>
        <dbReference type="ARBA" id="ARBA00023027"/>
    </source>
</evidence>
<reference evidence="6 7" key="1">
    <citation type="submission" date="2020-08" db="EMBL/GenBank/DDBJ databases">
        <title>Genomic Encyclopedia of Type Strains, Phase IV (KMG-IV): sequencing the most valuable type-strain genomes for metagenomic binning, comparative biology and taxonomic classification.</title>
        <authorList>
            <person name="Goeker M."/>
        </authorList>
    </citation>
    <scope>NUCLEOTIDE SEQUENCE [LARGE SCALE GENOMIC DNA]</scope>
    <source>
        <strain evidence="6 7">DSM 21458</strain>
    </source>
</reference>
<protein>
    <submittedName>
        <fullName evidence="6">Alcohol dehydrogenase class IV</fullName>
    </submittedName>
</protein>
<evidence type="ECO:0000259" key="4">
    <source>
        <dbReference type="Pfam" id="PF00465"/>
    </source>
</evidence>
<dbReference type="GO" id="GO:0004022">
    <property type="term" value="F:alcohol dehydrogenase (NAD+) activity"/>
    <property type="evidence" value="ECO:0007669"/>
    <property type="project" value="TreeGrafter"/>
</dbReference>
<keyword evidence="2" id="KW-0560">Oxidoreductase</keyword>
<keyword evidence="3" id="KW-0520">NAD</keyword>
<organism evidence="6 7">
    <name type="scientific">Deinobacterium chartae</name>
    <dbReference type="NCBI Taxonomy" id="521158"/>
    <lineage>
        <taxon>Bacteria</taxon>
        <taxon>Thermotogati</taxon>
        <taxon>Deinococcota</taxon>
        <taxon>Deinococci</taxon>
        <taxon>Deinococcales</taxon>
        <taxon>Deinococcaceae</taxon>
        <taxon>Deinobacterium</taxon>
    </lineage>
</organism>
<comment type="similarity">
    <text evidence="1">Belongs to the iron-containing alcohol dehydrogenase family.</text>
</comment>
<evidence type="ECO:0000256" key="2">
    <source>
        <dbReference type="ARBA" id="ARBA00023002"/>
    </source>
</evidence>
<dbReference type="SUPFAM" id="SSF56796">
    <property type="entry name" value="Dehydroquinate synthase-like"/>
    <property type="match status" value="1"/>
</dbReference>
<dbReference type="EMBL" id="JACHHG010000002">
    <property type="protein sequence ID" value="MBB6097186.1"/>
    <property type="molecule type" value="Genomic_DNA"/>
</dbReference>
<keyword evidence="7" id="KW-1185">Reference proteome</keyword>